<proteinExistence type="predicted"/>
<accession>K1T8P1</accession>
<gene>
    <name evidence="1" type="ORF">LEA_11099</name>
</gene>
<sequence length="146" mass="16492">MMKMKIIFNDATEITVQQVESHGNYLCVLTIGNTPEQLKVLFTDTSRTSKIIVKERGQTVATYEGYTAFYRTEIYTGKIYGVVMYKPEKTPEVQSSMVQAAVTVAQIQAQSLTDEQALTVKDIYPVWDGNGVSYQKDFYLTHNGKL</sequence>
<protein>
    <submittedName>
        <fullName evidence="1">Uncharacterized protein</fullName>
    </submittedName>
</protein>
<name>K1T8P1_9ZZZZ</name>
<organism evidence="1">
    <name type="scientific">human gut metagenome</name>
    <dbReference type="NCBI Taxonomy" id="408170"/>
    <lineage>
        <taxon>unclassified sequences</taxon>
        <taxon>metagenomes</taxon>
        <taxon>organismal metagenomes</taxon>
    </lineage>
</organism>
<dbReference type="AlphaFoldDB" id="K1T8P1"/>
<evidence type="ECO:0000313" key="1">
    <source>
        <dbReference type="EMBL" id="EKC63919.1"/>
    </source>
</evidence>
<dbReference type="EMBL" id="AJWY01007466">
    <property type="protein sequence ID" value="EKC63919.1"/>
    <property type="molecule type" value="Genomic_DNA"/>
</dbReference>
<feature type="non-terminal residue" evidence="1">
    <location>
        <position position="146"/>
    </location>
</feature>
<reference evidence="1" key="1">
    <citation type="journal article" date="2013" name="Environ. Microbiol.">
        <title>Microbiota from the distal guts of lean and obese adolescents exhibit partial functional redundancy besides clear differences in community structure.</title>
        <authorList>
            <person name="Ferrer M."/>
            <person name="Ruiz A."/>
            <person name="Lanza F."/>
            <person name="Haange S.B."/>
            <person name="Oberbach A."/>
            <person name="Till H."/>
            <person name="Bargiela R."/>
            <person name="Campoy C."/>
            <person name="Segura M.T."/>
            <person name="Richter M."/>
            <person name="von Bergen M."/>
            <person name="Seifert J."/>
            <person name="Suarez A."/>
        </authorList>
    </citation>
    <scope>NUCLEOTIDE SEQUENCE</scope>
</reference>
<comment type="caution">
    <text evidence="1">The sequence shown here is derived from an EMBL/GenBank/DDBJ whole genome shotgun (WGS) entry which is preliminary data.</text>
</comment>